<keyword evidence="2" id="KW-1003">Cell membrane</keyword>
<evidence type="ECO:0000256" key="8">
    <source>
        <dbReference type="SAM" id="Phobius"/>
    </source>
</evidence>
<name>A0ABP8NS92_9BACT</name>
<evidence type="ECO:0000256" key="6">
    <source>
        <dbReference type="RuleBase" id="RU004057"/>
    </source>
</evidence>
<keyword evidence="6" id="KW-0813">Transport</keyword>
<dbReference type="PANTHER" id="PTHR30625:SF11">
    <property type="entry name" value="MOTA_TOLQ_EXBB PROTON CHANNEL DOMAIN-CONTAINING PROTEIN"/>
    <property type="match status" value="1"/>
</dbReference>
<evidence type="ECO:0000256" key="3">
    <source>
        <dbReference type="ARBA" id="ARBA00022692"/>
    </source>
</evidence>
<feature type="transmembrane region" description="Helical" evidence="8">
    <location>
        <begin position="182"/>
        <end position="206"/>
    </location>
</feature>
<proteinExistence type="inferred from homology"/>
<dbReference type="Pfam" id="PF01618">
    <property type="entry name" value="MotA_ExbB"/>
    <property type="match status" value="1"/>
</dbReference>
<keyword evidence="3 8" id="KW-0812">Transmembrane</keyword>
<organism evidence="10 11">
    <name type="scientific">Novipirellula rosea</name>
    <dbReference type="NCBI Taxonomy" id="1031540"/>
    <lineage>
        <taxon>Bacteria</taxon>
        <taxon>Pseudomonadati</taxon>
        <taxon>Planctomycetota</taxon>
        <taxon>Planctomycetia</taxon>
        <taxon>Pirellulales</taxon>
        <taxon>Pirellulaceae</taxon>
        <taxon>Novipirellula</taxon>
    </lineage>
</organism>
<evidence type="ECO:0000256" key="1">
    <source>
        <dbReference type="ARBA" id="ARBA00004651"/>
    </source>
</evidence>
<feature type="compositionally biased region" description="Pro residues" evidence="7">
    <location>
        <begin position="300"/>
        <end position="309"/>
    </location>
</feature>
<accession>A0ABP8NS92</accession>
<dbReference type="InterPro" id="IPR050790">
    <property type="entry name" value="ExbB/TolQ_transport"/>
</dbReference>
<feature type="transmembrane region" description="Helical" evidence="8">
    <location>
        <begin position="81"/>
        <end position="101"/>
    </location>
</feature>
<comment type="similarity">
    <text evidence="6">Belongs to the exbB/tolQ family.</text>
</comment>
<keyword evidence="5 8" id="KW-0472">Membrane</keyword>
<sequence>MNFTNHNPNRLHRIALAAVVAMFVMLSLDTLVLHSQDAGEMRFDAAEIQSVMQDENPAADTAVAEPSSIDLLSLISRGGRFMIPIGIMSLLVVALATERLLTLRQSKIIPRTLVDELYAISEPAENFSPNIAFHTCNDFPSPAATAIRTMLLRTGQPIGEIEDAVKETIQREADGHAAPIRWLNLAAAATPLMGLLGTVWGMIVAFHESTTLTADRSRSEQLSEGIYTALVTTLAGLIVAIPAAIFAQYLENRLAKLFNQIEKVAFDLTPRMAHFVGRRRLDNQGMLHNIERAKMNSEPTRPPAPPVPPKVRSEAN</sequence>
<dbReference type="InterPro" id="IPR002898">
    <property type="entry name" value="MotA_ExbB_proton_chnl"/>
</dbReference>
<feature type="transmembrane region" description="Helical" evidence="8">
    <location>
        <begin position="226"/>
        <end position="250"/>
    </location>
</feature>
<comment type="subcellular location">
    <subcellularLocation>
        <location evidence="1">Cell membrane</location>
        <topology evidence="1">Multi-pass membrane protein</topology>
    </subcellularLocation>
    <subcellularLocation>
        <location evidence="6">Membrane</location>
        <topology evidence="6">Multi-pass membrane protein</topology>
    </subcellularLocation>
</comment>
<dbReference type="PANTHER" id="PTHR30625">
    <property type="entry name" value="PROTEIN TOLQ"/>
    <property type="match status" value="1"/>
</dbReference>
<dbReference type="Proteomes" id="UP001500840">
    <property type="component" value="Unassembled WGS sequence"/>
</dbReference>
<evidence type="ECO:0000313" key="11">
    <source>
        <dbReference type="Proteomes" id="UP001500840"/>
    </source>
</evidence>
<keyword evidence="6" id="KW-0653">Protein transport</keyword>
<reference evidence="11" key="1">
    <citation type="journal article" date="2019" name="Int. J. Syst. Evol. Microbiol.">
        <title>The Global Catalogue of Microorganisms (GCM) 10K type strain sequencing project: providing services to taxonomists for standard genome sequencing and annotation.</title>
        <authorList>
            <consortium name="The Broad Institute Genomics Platform"/>
            <consortium name="The Broad Institute Genome Sequencing Center for Infectious Disease"/>
            <person name="Wu L."/>
            <person name="Ma J."/>
        </authorList>
    </citation>
    <scope>NUCLEOTIDE SEQUENCE [LARGE SCALE GENOMIC DNA]</scope>
    <source>
        <strain evidence="11">JCM 17759</strain>
    </source>
</reference>
<evidence type="ECO:0000313" key="10">
    <source>
        <dbReference type="EMBL" id="GAA4470208.1"/>
    </source>
</evidence>
<feature type="domain" description="MotA/TolQ/ExbB proton channel" evidence="9">
    <location>
        <begin position="148"/>
        <end position="262"/>
    </location>
</feature>
<feature type="transmembrane region" description="Helical" evidence="8">
    <location>
        <begin position="12"/>
        <end position="33"/>
    </location>
</feature>
<protein>
    <submittedName>
        <fullName evidence="10">MotA/TolQ/ExbB proton channel family protein</fullName>
    </submittedName>
</protein>
<feature type="region of interest" description="Disordered" evidence="7">
    <location>
        <begin position="294"/>
        <end position="316"/>
    </location>
</feature>
<evidence type="ECO:0000259" key="9">
    <source>
        <dbReference type="Pfam" id="PF01618"/>
    </source>
</evidence>
<gene>
    <name evidence="10" type="ORF">GCM10023156_63260</name>
</gene>
<comment type="caution">
    <text evidence="10">The sequence shown here is derived from an EMBL/GenBank/DDBJ whole genome shotgun (WGS) entry which is preliminary data.</text>
</comment>
<keyword evidence="4 8" id="KW-1133">Transmembrane helix</keyword>
<evidence type="ECO:0000256" key="2">
    <source>
        <dbReference type="ARBA" id="ARBA00022475"/>
    </source>
</evidence>
<evidence type="ECO:0000256" key="4">
    <source>
        <dbReference type="ARBA" id="ARBA00022989"/>
    </source>
</evidence>
<keyword evidence="11" id="KW-1185">Reference proteome</keyword>
<evidence type="ECO:0000256" key="7">
    <source>
        <dbReference type="SAM" id="MobiDB-lite"/>
    </source>
</evidence>
<evidence type="ECO:0000256" key="5">
    <source>
        <dbReference type="ARBA" id="ARBA00023136"/>
    </source>
</evidence>
<dbReference type="EMBL" id="BAABGA010000109">
    <property type="protein sequence ID" value="GAA4470208.1"/>
    <property type="molecule type" value="Genomic_DNA"/>
</dbReference>
<dbReference type="RefSeq" id="WP_339936747.1">
    <property type="nucleotide sequence ID" value="NZ_BAABGA010000109.1"/>
</dbReference>